<dbReference type="GO" id="GO:0016020">
    <property type="term" value="C:membrane"/>
    <property type="evidence" value="ECO:0007669"/>
    <property type="project" value="UniProtKB-SubCell"/>
</dbReference>
<feature type="transmembrane region" description="Helical" evidence="5">
    <location>
        <begin position="20"/>
        <end position="46"/>
    </location>
</feature>
<organism evidence="8 9">
    <name type="scientific">Adineta steineri</name>
    <dbReference type="NCBI Taxonomy" id="433720"/>
    <lineage>
        <taxon>Eukaryota</taxon>
        <taxon>Metazoa</taxon>
        <taxon>Spiralia</taxon>
        <taxon>Gnathifera</taxon>
        <taxon>Rotifera</taxon>
        <taxon>Eurotatoria</taxon>
        <taxon>Bdelloidea</taxon>
        <taxon>Adinetida</taxon>
        <taxon>Adinetidae</taxon>
        <taxon>Adineta</taxon>
    </lineage>
</organism>
<feature type="transmembrane region" description="Helical" evidence="5">
    <location>
        <begin position="235"/>
        <end position="259"/>
    </location>
</feature>
<comment type="subcellular location">
    <subcellularLocation>
        <location evidence="1">Membrane</location>
    </subcellularLocation>
</comment>
<proteinExistence type="predicted"/>
<evidence type="ECO:0000256" key="4">
    <source>
        <dbReference type="ARBA" id="ARBA00023136"/>
    </source>
</evidence>
<dbReference type="Proteomes" id="UP000663860">
    <property type="component" value="Unassembled WGS sequence"/>
</dbReference>
<dbReference type="Gene3D" id="1.20.1070.10">
    <property type="entry name" value="Rhodopsin 7-helix transmembrane proteins"/>
    <property type="match status" value="1"/>
</dbReference>
<reference evidence="8" key="1">
    <citation type="submission" date="2021-02" db="EMBL/GenBank/DDBJ databases">
        <authorList>
            <person name="Nowell W R."/>
        </authorList>
    </citation>
    <scope>NUCLEOTIDE SEQUENCE</scope>
</reference>
<sequence length="330" mass="38278">MNSTIPSSSSSSYVVNMMNTIQMVFVEIFIILISIGLFVNTINCIIFYQARFRGNACALLCASISVINIVIIIQGFIHSMLTILWNSNPDNSSSGYCKTRLYIRHSLMMGNRTLTIFACFTCFALSSKRVHLRLLVGRISLIYYLIIITCFLWFLISIHILFNLDIVNTQCIMIGNYELIFSIYLIILAGILSPTLMISFIYLTLLNLKELHRPKETLNKNFDTSHRIKKRDSQLIRMLLSHVIIYLITTFLFPINMFYQAITQYINKSSERLAIESFITFNTDYFIFYLNNIAPFFTYYCTSSSFRTELKRIRFMCKNHNRVASNSTLT</sequence>
<evidence type="ECO:0000256" key="5">
    <source>
        <dbReference type="SAM" id="Phobius"/>
    </source>
</evidence>
<feature type="transmembrane region" description="Helical" evidence="5">
    <location>
        <begin position="141"/>
        <end position="162"/>
    </location>
</feature>
<evidence type="ECO:0000313" key="9">
    <source>
        <dbReference type="Proteomes" id="UP000663868"/>
    </source>
</evidence>
<dbReference type="InterPro" id="IPR017452">
    <property type="entry name" value="GPCR_Rhodpsn_7TM"/>
</dbReference>
<evidence type="ECO:0000256" key="1">
    <source>
        <dbReference type="ARBA" id="ARBA00004370"/>
    </source>
</evidence>
<feature type="transmembrane region" description="Helical" evidence="5">
    <location>
        <begin position="182"/>
        <end position="205"/>
    </location>
</feature>
<feature type="transmembrane region" description="Helical" evidence="5">
    <location>
        <begin position="286"/>
        <end position="306"/>
    </location>
</feature>
<evidence type="ECO:0000313" key="8">
    <source>
        <dbReference type="EMBL" id="CAF3523402.1"/>
    </source>
</evidence>
<name>A0A818IIL3_9BILA</name>
<evidence type="ECO:0000313" key="7">
    <source>
        <dbReference type="EMBL" id="CAF0745400.1"/>
    </source>
</evidence>
<dbReference type="AlphaFoldDB" id="A0A818IIL3"/>
<accession>A0A818IIL3</accession>
<dbReference type="SUPFAM" id="SSF81321">
    <property type="entry name" value="Family A G protein-coupled receptor-like"/>
    <property type="match status" value="1"/>
</dbReference>
<comment type="caution">
    <text evidence="8">The sequence shown here is derived from an EMBL/GenBank/DDBJ whole genome shotgun (WGS) entry which is preliminary data.</text>
</comment>
<keyword evidence="2 5" id="KW-0812">Transmembrane</keyword>
<dbReference type="Proteomes" id="UP000663868">
    <property type="component" value="Unassembled WGS sequence"/>
</dbReference>
<feature type="domain" description="G-protein coupled receptors family 1 profile" evidence="6">
    <location>
        <begin position="39"/>
        <end position="299"/>
    </location>
</feature>
<evidence type="ECO:0000256" key="3">
    <source>
        <dbReference type="ARBA" id="ARBA00022989"/>
    </source>
</evidence>
<keyword evidence="3 5" id="KW-1133">Transmembrane helix</keyword>
<protein>
    <recommendedName>
        <fullName evidence="6">G-protein coupled receptors family 1 profile domain-containing protein</fullName>
    </recommendedName>
</protein>
<dbReference type="EMBL" id="CAJOBB010000035">
    <property type="protein sequence ID" value="CAF3523402.1"/>
    <property type="molecule type" value="Genomic_DNA"/>
</dbReference>
<gene>
    <name evidence="7" type="ORF">IZO911_LOCUS3803</name>
    <name evidence="8" type="ORF">KXQ929_LOCUS1284</name>
</gene>
<evidence type="ECO:0000259" key="6">
    <source>
        <dbReference type="PROSITE" id="PS50262"/>
    </source>
</evidence>
<keyword evidence="4 5" id="KW-0472">Membrane</keyword>
<feature type="transmembrane region" description="Helical" evidence="5">
    <location>
        <begin position="105"/>
        <end position="125"/>
    </location>
</feature>
<dbReference type="EMBL" id="CAJNOE010000020">
    <property type="protein sequence ID" value="CAF0745400.1"/>
    <property type="molecule type" value="Genomic_DNA"/>
</dbReference>
<evidence type="ECO:0000256" key="2">
    <source>
        <dbReference type="ARBA" id="ARBA00022692"/>
    </source>
</evidence>
<dbReference type="PROSITE" id="PS50262">
    <property type="entry name" value="G_PROTEIN_RECEP_F1_2"/>
    <property type="match status" value="1"/>
</dbReference>
<feature type="transmembrane region" description="Helical" evidence="5">
    <location>
        <begin position="58"/>
        <end position="85"/>
    </location>
</feature>